<dbReference type="EMBL" id="FO082270">
    <property type="protein sequence ID" value="CCO66856.1"/>
    <property type="molecule type" value="Genomic_DNA"/>
</dbReference>
<dbReference type="RefSeq" id="XP_007511296.1">
    <property type="nucleotide sequence ID" value="XM_007511234.1"/>
</dbReference>
<evidence type="ECO:0000256" key="4">
    <source>
        <dbReference type="ARBA" id="ARBA00023276"/>
    </source>
</evidence>
<gene>
    <name evidence="7" type="ORF">Bathy09g00410</name>
</gene>
<name>K8FF64_9CHLO</name>
<evidence type="ECO:0000256" key="3">
    <source>
        <dbReference type="ARBA" id="ARBA00022640"/>
    </source>
</evidence>
<dbReference type="InterPro" id="IPR008030">
    <property type="entry name" value="NmrA-like"/>
</dbReference>
<feature type="domain" description="NmrA-like" evidence="6">
    <location>
        <begin position="77"/>
        <end position="312"/>
    </location>
</feature>
<protein>
    <submittedName>
        <fullName evidence="7">Chaperon-like protein for quinone binding in photosystem II</fullName>
    </submittedName>
</protein>
<comment type="subcellular location">
    <subcellularLocation>
        <location evidence="1">Plastid</location>
    </subcellularLocation>
</comment>
<keyword evidence="3" id="KW-0934">Plastid</keyword>
<dbReference type="Pfam" id="PF05368">
    <property type="entry name" value="NmrA"/>
    <property type="match status" value="1"/>
</dbReference>
<dbReference type="InterPro" id="IPR036291">
    <property type="entry name" value="NAD(P)-bd_dom_sf"/>
</dbReference>
<evidence type="ECO:0000256" key="2">
    <source>
        <dbReference type="ARBA" id="ARBA00022531"/>
    </source>
</evidence>
<keyword evidence="8" id="KW-1185">Reference proteome</keyword>
<proteinExistence type="predicted"/>
<feature type="region of interest" description="Disordered" evidence="5">
    <location>
        <begin position="21"/>
        <end position="43"/>
    </location>
</feature>
<dbReference type="AlphaFoldDB" id="K8FF64"/>
<reference evidence="7 8" key="1">
    <citation type="submission" date="2011-10" db="EMBL/GenBank/DDBJ databases">
        <authorList>
            <person name="Genoscope - CEA"/>
        </authorList>
    </citation>
    <scope>NUCLEOTIDE SEQUENCE [LARGE SCALE GENOMIC DNA]</scope>
    <source>
        <strain evidence="7 8">RCC 1105</strain>
    </source>
</reference>
<feature type="compositionally biased region" description="Low complexity" evidence="5">
    <location>
        <begin position="24"/>
        <end position="43"/>
    </location>
</feature>
<dbReference type="Gene3D" id="3.40.50.720">
    <property type="entry name" value="NAD(P)-binding Rossmann-like Domain"/>
    <property type="match status" value="1"/>
</dbReference>
<evidence type="ECO:0000256" key="1">
    <source>
        <dbReference type="ARBA" id="ARBA00004474"/>
    </source>
</evidence>
<keyword evidence="4" id="KW-0604">Photosystem II</keyword>
<dbReference type="Proteomes" id="UP000198341">
    <property type="component" value="Chromosome 9"/>
</dbReference>
<dbReference type="STRING" id="41875.K8FF64"/>
<keyword evidence="2" id="KW-0602">Photosynthesis</keyword>
<dbReference type="CDD" id="cd05243">
    <property type="entry name" value="SDR_a5"/>
    <property type="match status" value="1"/>
</dbReference>
<dbReference type="InterPro" id="IPR044256">
    <property type="entry name" value="HCF244-like"/>
</dbReference>
<evidence type="ECO:0000313" key="8">
    <source>
        <dbReference type="Proteomes" id="UP000198341"/>
    </source>
</evidence>
<accession>K8FF64</accession>
<dbReference type="GeneID" id="19013548"/>
<evidence type="ECO:0000259" key="6">
    <source>
        <dbReference type="Pfam" id="PF05368"/>
    </source>
</evidence>
<evidence type="ECO:0000256" key="5">
    <source>
        <dbReference type="SAM" id="MobiDB-lite"/>
    </source>
</evidence>
<dbReference type="GO" id="GO:0015979">
    <property type="term" value="P:photosynthesis"/>
    <property type="evidence" value="ECO:0007669"/>
    <property type="project" value="UniProtKB-KW"/>
</dbReference>
<feature type="region of interest" description="Disordered" evidence="5">
    <location>
        <begin position="54"/>
        <end position="73"/>
    </location>
</feature>
<dbReference type="PANTHER" id="PTHR47128:SF2">
    <property type="entry name" value="PROTEIN HIGH CHLOROPHYLL FLUORESCENCE PHENOTYPE 244, CHLOROPLASTIC"/>
    <property type="match status" value="1"/>
</dbReference>
<organism evidence="7 8">
    <name type="scientific">Bathycoccus prasinos</name>
    <dbReference type="NCBI Taxonomy" id="41875"/>
    <lineage>
        <taxon>Eukaryota</taxon>
        <taxon>Viridiplantae</taxon>
        <taxon>Chlorophyta</taxon>
        <taxon>Mamiellophyceae</taxon>
        <taxon>Mamiellales</taxon>
        <taxon>Bathycoccaceae</taxon>
        <taxon>Bathycoccus</taxon>
    </lineage>
</organism>
<dbReference type="GO" id="GO:0009523">
    <property type="term" value="C:photosystem II"/>
    <property type="evidence" value="ECO:0007669"/>
    <property type="project" value="UniProtKB-KW"/>
</dbReference>
<dbReference type="KEGG" id="bpg:Bathy09g00410"/>
<dbReference type="eggNOG" id="KOG1203">
    <property type="taxonomic scope" value="Eukaryota"/>
</dbReference>
<dbReference type="GO" id="GO:0009536">
    <property type="term" value="C:plastid"/>
    <property type="evidence" value="ECO:0007669"/>
    <property type="project" value="UniProtKB-SubCell"/>
</dbReference>
<sequence>MMSFTQTAPQTSAFFTGASKMMNASRRQSSKTSSSSSSHHQRAAAVRFNTIVRAEGEESSSKPSETPIAPAGTPVRKTSMLVIGATGTLGRQVVRRALDEGYDVRCLVRPRQNPADFLRDWGATTVSADLTKPETLPPAFVGIHTIVDASTARPEEDSYAIDWEAKKNTIQIAAAMGIQKYVFYSIDKCEKYRDVPLMNMKYAVEEYLKASGMNFVVLRLCGFMQPLIAGYAVPVLEEQSLWGTDDDTKTAYLDTQDVAQMTMAAVRREEANGKVLTLAGPKAYTVNQVIQLCEKLGGNEAKVSKVPVLLLKFTRGLTRFFQWTSAASDRLAFAEVLSSGVEFNSDKMAETYEILGMDESETTTLEQYMEEYFSKILKKLKEVGGESRQRDFYL</sequence>
<dbReference type="SUPFAM" id="SSF51735">
    <property type="entry name" value="NAD(P)-binding Rossmann-fold domains"/>
    <property type="match status" value="1"/>
</dbReference>
<evidence type="ECO:0000313" key="7">
    <source>
        <dbReference type="EMBL" id="CCO66856.1"/>
    </source>
</evidence>
<dbReference type="OrthoDB" id="419598at2759"/>
<dbReference type="PANTHER" id="PTHR47128">
    <property type="match status" value="1"/>
</dbReference>